<protein>
    <submittedName>
        <fullName evidence="1">Uncharacterized protein</fullName>
    </submittedName>
</protein>
<dbReference type="EMBL" id="VIWW01000002">
    <property type="protein sequence ID" value="TWF92064.1"/>
    <property type="molecule type" value="Genomic_DNA"/>
</dbReference>
<sequence length="83" mass="8936">MLRHMTKRMTSCAERARVRTLGHGLTTGTVTRRFGVAPATLRNPAQPGLPFVPGLPLLPSLPPLPSLLYPLFLSGGFLRSLAS</sequence>
<evidence type="ECO:0000313" key="2">
    <source>
        <dbReference type="Proteomes" id="UP000318186"/>
    </source>
</evidence>
<accession>A0A561TY80</accession>
<comment type="caution">
    <text evidence="1">The sequence shown here is derived from an EMBL/GenBank/DDBJ whole genome shotgun (WGS) entry which is preliminary data.</text>
</comment>
<organism evidence="1 2">
    <name type="scientific">Streptomyces brevispora</name>
    <dbReference type="NCBI Taxonomy" id="887462"/>
    <lineage>
        <taxon>Bacteria</taxon>
        <taxon>Bacillati</taxon>
        <taxon>Actinomycetota</taxon>
        <taxon>Actinomycetes</taxon>
        <taxon>Kitasatosporales</taxon>
        <taxon>Streptomycetaceae</taxon>
        <taxon>Streptomyces</taxon>
    </lineage>
</organism>
<gene>
    <name evidence="1" type="ORF">FHX80_12382</name>
</gene>
<dbReference type="Proteomes" id="UP000318186">
    <property type="component" value="Unassembled WGS sequence"/>
</dbReference>
<reference evidence="1 2" key="1">
    <citation type="submission" date="2019-06" db="EMBL/GenBank/DDBJ databases">
        <title>Sequencing the genomes of 1000 actinobacteria strains.</title>
        <authorList>
            <person name="Klenk H.-P."/>
        </authorList>
    </citation>
    <scope>NUCLEOTIDE SEQUENCE [LARGE SCALE GENOMIC DNA]</scope>
    <source>
        <strain evidence="1 2">DSM 42059</strain>
    </source>
</reference>
<proteinExistence type="predicted"/>
<name>A0A561TY80_9ACTN</name>
<dbReference type="AlphaFoldDB" id="A0A561TY80"/>
<evidence type="ECO:0000313" key="1">
    <source>
        <dbReference type="EMBL" id="TWF92064.1"/>
    </source>
</evidence>